<dbReference type="InterPro" id="IPR036503">
    <property type="entry name" value="Ald_Fedxn_OxRdtase_N_sf"/>
</dbReference>
<evidence type="ECO:0000256" key="4">
    <source>
        <dbReference type="ARBA" id="ARBA00022723"/>
    </source>
</evidence>
<dbReference type="EC" id="1.-.-.-" evidence="10"/>
<dbReference type="GO" id="GO:0016625">
    <property type="term" value="F:oxidoreductase activity, acting on the aldehyde or oxo group of donors, iron-sulfur protein as acceptor"/>
    <property type="evidence" value="ECO:0007669"/>
    <property type="project" value="InterPro"/>
</dbReference>
<evidence type="ECO:0000256" key="3">
    <source>
        <dbReference type="ARBA" id="ARBA00022485"/>
    </source>
</evidence>
<dbReference type="InterPro" id="IPR013984">
    <property type="entry name" value="Ald_Fedxn_OxRdtase_dom2"/>
</dbReference>
<sequence>MFGYAGKILRINLTENLVKTEGFNKELAKKYIGGRGLGSKIFMDEVNPKVEPLSPENKLIIATGPLSGTPVPTGGRYMVITKSPLTGTIACSNSGGYFGAELKAAGYDMIIFEGKAETPVYVSIEDDKVEIKDASNLWGKLVSETTDELRKEYGEKARVLCIGPAGEKLSKVAAVINDYDRAAGRSGVGAVMGSKNVKAVVVKGSKKVELADEEKVKDVVAAKIKMLRENGVTGQGLPTYGTAVLVNIINEHGIFPVANFQRAYTENADEISGETMTRDILVRKNPCYRCPIACGRWVRLKDGREVGGPEYETLWAFGADCDVYDINAIAEANFWCNEYGLDTISAGTTIAAAMELYEKGLIKDEEIANDGYSLKFGDADAMVAWTKKMGAREGFGDKLAEGSYRLCEAYGVPELSMSVKKQELPAYDPRGVQGHGLEYATSNRGGCHVRGYMISPEILGAPQKLDRFSLEGKAEWVKVFQDLTAVIDSLGLCLFTSFALGASDYAELINCVCGEDYTAESILEAGSRIYTLERVFNLKAGIDPKEDTLPKRLLEDGIPEGPSKGHVHRLSELLPKYYEVRGWGQDGIPTEETLAKLDV</sequence>
<dbReference type="GO" id="GO:0046872">
    <property type="term" value="F:metal ion binding"/>
    <property type="evidence" value="ECO:0007669"/>
    <property type="project" value="UniProtKB-KW"/>
</dbReference>
<evidence type="ECO:0000259" key="9">
    <source>
        <dbReference type="SMART" id="SM00790"/>
    </source>
</evidence>
<keyword evidence="5 10" id="KW-0560">Oxidoreductase</keyword>
<dbReference type="GO" id="GO:0051539">
    <property type="term" value="F:4 iron, 4 sulfur cluster binding"/>
    <property type="evidence" value="ECO:0007669"/>
    <property type="project" value="UniProtKB-KW"/>
</dbReference>
<dbReference type="Gene3D" id="1.10.599.10">
    <property type="entry name" value="Aldehyde Ferredoxin Oxidoreductase Protein, subunit A, domain 3"/>
    <property type="match status" value="1"/>
</dbReference>
<dbReference type="InterPro" id="IPR013985">
    <property type="entry name" value="Ald_Fedxn_OxRdtase_dom3"/>
</dbReference>
<keyword evidence="4" id="KW-0479">Metal-binding</keyword>
<dbReference type="Pfam" id="PF02730">
    <property type="entry name" value="AFOR_N"/>
    <property type="match status" value="1"/>
</dbReference>
<gene>
    <name evidence="10" type="primary">ydhV_2</name>
    <name evidence="10" type="ORF">ABG79_01805</name>
</gene>
<dbReference type="OrthoDB" id="9763894at2"/>
<dbReference type="InterPro" id="IPR001203">
    <property type="entry name" value="OxRdtase_Ald_Fedxn_C"/>
</dbReference>
<dbReference type="GO" id="GO:0009055">
    <property type="term" value="F:electron transfer activity"/>
    <property type="evidence" value="ECO:0007669"/>
    <property type="project" value="InterPro"/>
</dbReference>
<dbReference type="Gene3D" id="3.60.9.10">
    <property type="entry name" value="Aldehyde ferredoxin oxidoreductase, N-terminal domain"/>
    <property type="match status" value="1"/>
</dbReference>
<dbReference type="AlphaFoldDB" id="A0A0R3JSI5"/>
<evidence type="ECO:0000256" key="1">
    <source>
        <dbReference type="ARBA" id="ARBA00001966"/>
    </source>
</evidence>
<evidence type="ECO:0000313" key="10">
    <source>
        <dbReference type="EMBL" id="KRQ86424.1"/>
    </source>
</evidence>
<keyword evidence="6" id="KW-0408">Iron</keyword>
<dbReference type="PATRIC" id="fig|908809.3.peg.1804"/>
<dbReference type="RefSeq" id="WP_057979131.1">
    <property type="nucleotide sequence ID" value="NZ_LKHP01000010.1"/>
</dbReference>
<protein>
    <submittedName>
        <fullName evidence="10">Putative oxidoreductase YdhV</fullName>
        <ecNumber evidence="10">1.-.-.-</ecNumber>
    </submittedName>
</protein>
<reference evidence="10 11" key="1">
    <citation type="submission" date="2015-09" db="EMBL/GenBank/DDBJ databases">
        <title>Draft genome sequence of a Caloramator mitchellensis, a moderate thermophile from the Great Artesian Basin of Australia.</title>
        <authorList>
            <person name="Patel B.K."/>
        </authorList>
    </citation>
    <scope>NUCLEOTIDE SEQUENCE [LARGE SCALE GENOMIC DNA]</scope>
    <source>
        <strain evidence="10 11">VF08</strain>
    </source>
</reference>
<dbReference type="InterPro" id="IPR013983">
    <property type="entry name" value="Ald_Fedxn_OxRdtase_N"/>
</dbReference>
<keyword evidence="11" id="KW-1185">Reference proteome</keyword>
<keyword evidence="7" id="KW-0411">Iron-sulfur</keyword>
<dbReference type="SUPFAM" id="SSF56228">
    <property type="entry name" value="Aldehyde ferredoxin oxidoreductase, N-terminal domain"/>
    <property type="match status" value="1"/>
</dbReference>
<evidence type="ECO:0000313" key="11">
    <source>
        <dbReference type="Proteomes" id="UP000052015"/>
    </source>
</evidence>
<comment type="cofactor">
    <cofactor evidence="1">
        <name>[4Fe-4S] cluster</name>
        <dbReference type="ChEBI" id="CHEBI:49883"/>
    </cofactor>
</comment>
<dbReference type="SMART" id="SM00790">
    <property type="entry name" value="AFOR_N"/>
    <property type="match status" value="1"/>
</dbReference>
<dbReference type="SUPFAM" id="SSF48310">
    <property type="entry name" value="Aldehyde ferredoxin oxidoreductase, C-terminal domains"/>
    <property type="match status" value="1"/>
</dbReference>
<dbReference type="STRING" id="908809.ABG79_01805"/>
<evidence type="ECO:0000256" key="7">
    <source>
        <dbReference type="ARBA" id="ARBA00023014"/>
    </source>
</evidence>
<dbReference type="Gene3D" id="1.10.569.10">
    <property type="entry name" value="Aldehyde Ferredoxin Oxidoreductase Protein, subunit A, domain 2"/>
    <property type="match status" value="1"/>
</dbReference>
<dbReference type="Proteomes" id="UP000052015">
    <property type="component" value="Unassembled WGS sequence"/>
</dbReference>
<dbReference type="InterPro" id="IPR036021">
    <property type="entry name" value="Tungsten_al_ferr_oxy-like_C"/>
</dbReference>
<evidence type="ECO:0000256" key="2">
    <source>
        <dbReference type="ARBA" id="ARBA00011032"/>
    </source>
</evidence>
<dbReference type="PANTHER" id="PTHR30038:SF0">
    <property type="entry name" value="TUNGSTEN-CONTAINING ALDEHYDE FERREDOXIN OXIDOREDUCTASE"/>
    <property type="match status" value="1"/>
</dbReference>
<accession>A0A0R3JSI5</accession>
<feature type="domain" description="Aldehyde ferredoxin oxidoreductase N-terminal" evidence="9">
    <location>
        <begin position="4"/>
        <end position="206"/>
    </location>
</feature>
<comment type="cofactor">
    <cofactor evidence="8">
        <name>tungstopterin</name>
        <dbReference type="ChEBI" id="CHEBI:30402"/>
    </cofactor>
</comment>
<dbReference type="EMBL" id="LKHP01000010">
    <property type="protein sequence ID" value="KRQ86424.1"/>
    <property type="molecule type" value="Genomic_DNA"/>
</dbReference>
<comment type="caution">
    <text evidence="10">The sequence shown here is derived from an EMBL/GenBank/DDBJ whole genome shotgun (WGS) entry which is preliminary data.</text>
</comment>
<evidence type="ECO:0000256" key="8">
    <source>
        <dbReference type="ARBA" id="ARBA00049934"/>
    </source>
</evidence>
<name>A0A0R3JSI5_CALMK</name>
<dbReference type="Pfam" id="PF01314">
    <property type="entry name" value="AFOR_C"/>
    <property type="match status" value="1"/>
</dbReference>
<comment type="similarity">
    <text evidence="2">Belongs to the AOR/FOR family.</text>
</comment>
<proteinExistence type="inferred from homology"/>
<evidence type="ECO:0000256" key="6">
    <source>
        <dbReference type="ARBA" id="ARBA00023004"/>
    </source>
</evidence>
<organism evidence="10 11">
    <name type="scientific">Caloramator mitchellensis</name>
    <dbReference type="NCBI Taxonomy" id="908809"/>
    <lineage>
        <taxon>Bacteria</taxon>
        <taxon>Bacillati</taxon>
        <taxon>Bacillota</taxon>
        <taxon>Clostridia</taxon>
        <taxon>Eubacteriales</taxon>
        <taxon>Clostridiaceae</taxon>
        <taxon>Caloramator</taxon>
    </lineage>
</organism>
<dbReference type="PANTHER" id="PTHR30038">
    <property type="entry name" value="ALDEHYDE FERREDOXIN OXIDOREDUCTASE"/>
    <property type="match status" value="1"/>
</dbReference>
<keyword evidence="3" id="KW-0004">4Fe-4S</keyword>
<dbReference type="InterPro" id="IPR051919">
    <property type="entry name" value="W-dependent_AOR"/>
</dbReference>
<evidence type="ECO:0000256" key="5">
    <source>
        <dbReference type="ARBA" id="ARBA00023002"/>
    </source>
</evidence>